<organism evidence="1 2">
    <name type="scientific">Panagrellus redivivus</name>
    <name type="common">Microworm</name>
    <dbReference type="NCBI Taxonomy" id="6233"/>
    <lineage>
        <taxon>Eukaryota</taxon>
        <taxon>Metazoa</taxon>
        <taxon>Ecdysozoa</taxon>
        <taxon>Nematoda</taxon>
        <taxon>Chromadorea</taxon>
        <taxon>Rhabditida</taxon>
        <taxon>Tylenchina</taxon>
        <taxon>Panagrolaimomorpha</taxon>
        <taxon>Panagrolaimoidea</taxon>
        <taxon>Panagrolaimidae</taxon>
        <taxon>Panagrellus</taxon>
    </lineage>
</organism>
<name>A0A7E4W7A3_PANRE</name>
<evidence type="ECO:0000313" key="2">
    <source>
        <dbReference type="WBParaSite" id="Pan_g795.t1"/>
    </source>
</evidence>
<reference evidence="1" key="1">
    <citation type="journal article" date="2013" name="Genetics">
        <title>The draft genome and transcriptome of Panagrellus redivivus are shaped by the harsh demands of a free-living lifestyle.</title>
        <authorList>
            <person name="Srinivasan J."/>
            <person name="Dillman A.R."/>
            <person name="Macchietto M.G."/>
            <person name="Heikkinen L."/>
            <person name="Lakso M."/>
            <person name="Fracchia K.M."/>
            <person name="Antoshechkin I."/>
            <person name="Mortazavi A."/>
            <person name="Wong G."/>
            <person name="Sternberg P.W."/>
        </authorList>
    </citation>
    <scope>NUCLEOTIDE SEQUENCE [LARGE SCALE GENOMIC DNA]</scope>
    <source>
        <strain evidence="1">MT8872</strain>
    </source>
</reference>
<reference evidence="2" key="2">
    <citation type="submission" date="2020-10" db="UniProtKB">
        <authorList>
            <consortium name="WormBaseParasite"/>
        </authorList>
    </citation>
    <scope>IDENTIFICATION</scope>
</reference>
<dbReference type="WBParaSite" id="Pan_g795.t1">
    <property type="protein sequence ID" value="Pan_g795.t1"/>
    <property type="gene ID" value="Pan_g795"/>
</dbReference>
<dbReference type="Proteomes" id="UP000492821">
    <property type="component" value="Unassembled WGS sequence"/>
</dbReference>
<keyword evidence="1" id="KW-1185">Reference proteome</keyword>
<evidence type="ECO:0000313" key="1">
    <source>
        <dbReference type="Proteomes" id="UP000492821"/>
    </source>
</evidence>
<accession>A0A7E4W7A3</accession>
<proteinExistence type="predicted"/>
<dbReference type="AlphaFoldDB" id="A0A7E4W7A3"/>
<sequence>MPFLTLILVCNIIVNPGEIIDRYYLPFSVNCKTLHICVITSFSFVFQTVLSNKFITVVLFTLYLLTLTLRDVNQNSPIHDST</sequence>
<protein>
    <submittedName>
        <fullName evidence="2">Secreted protein</fullName>
    </submittedName>
</protein>